<protein>
    <submittedName>
        <fullName evidence="1">Uncharacterized protein</fullName>
    </submittedName>
</protein>
<proteinExistence type="predicted"/>
<keyword evidence="2" id="KW-1185">Reference proteome</keyword>
<dbReference type="STRING" id="87626.PTD2_03306"/>
<dbReference type="EMBL" id="AAOH01000001">
    <property type="protein sequence ID" value="EAR30564.1"/>
    <property type="molecule type" value="Genomic_DNA"/>
</dbReference>
<comment type="caution">
    <text evidence="1">The sequence shown here is derived from an EMBL/GenBank/DDBJ whole genome shotgun (WGS) entry which is preliminary data.</text>
</comment>
<dbReference type="Proteomes" id="UP000006201">
    <property type="component" value="Unassembled WGS sequence"/>
</dbReference>
<dbReference type="AlphaFoldDB" id="A4C4T2"/>
<name>A4C4T2_9GAMM</name>
<gene>
    <name evidence="1" type="ORF">PTD2_03306</name>
</gene>
<accession>A4C4T2</accession>
<organism evidence="1 2">
    <name type="scientific">Pseudoalteromonas tunicata D2</name>
    <dbReference type="NCBI Taxonomy" id="87626"/>
    <lineage>
        <taxon>Bacteria</taxon>
        <taxon>Pseudomonadati</taxon>
        <taxon>Pseudomonadota</taxon>
        <taxon>Gammaproteobacteria</taxon>
        <taxon>Alteromonadales</taxon>
        <taxon>Pseudoalteromonadaceae</taxon>
        <taxon>Pseudoalteromonas</taxon>
    </lineage>
</organism>
<evidence type="ECO:0000313" key="2">
    <source>
        <dbReference type="Proteomes" id="UP000006201"/>
    </source>
</evidence>
<reference evidence="1 2" key="1">
    <citation type="submission" date="2006-02" db="EMBL/GenBank/DDBJ databases">
        <authorList>
            <person name="Moran M.A."/>
            <person name="Kjelleberg S."/>
            <person name="Egan S."/>
            <person name="Saunders N."/>
            <person name="Thomas T."/>
            <person name="Ferriera S."/>
            <person name="Johnson J."/>
            <person name="Kravitz S."/>
            <person name="Halpern A."/>
            <person name="Remington K."/>
            <person name="Beeson K."/>
            <person name="Tran B."/>
            <person name="Rogers Y.-H."/>
            <person name="Friedman R."/>
            <person name="Venter J.C."/>
        </authorList>
    </citation>
    <scope>NUCLEOTIDE SEQUENCE [LARGE SCALE GENOMIC DNA]</scope>
    <source>
        <strain evidence="1 2">D2</strain>
    </source>
</reference>
<sequence>MIESCSDIAKKVIVFSQKVL</sequence>
<dbReference type="HOGENOM" id="CLU_3428308_0_0_6"/>
<evidence type="ECO:0000313" key="1">
    <source>
        <dbReference type="EMBL" id="EAR30564.1"/>
    </source>
</evidence>